<keyword evidence="4" id="KW-0381">Hypersensitive response</keyword>
<dbReference type="InterPro" id="IPR027417">
    <property type="entry name" value="P-loop_NTPase"/>
</dbReference>
<dbReference type="Gene3D" id="1.10.8.430">
    <property type="entry name" value="Helical domain of apoptotic protease-activating factors"/>
    <property type="match status" value="1"/>
</dbReference>
<dbReference type="Gene3D" id="3.80.10.10">
    <property type="entry name" value="Ribonuclease Inhibitor"/>
    <property type="match status" value="1"/>
</dbReference>
<evidence type="ECO:0000256" key="8">
    <source>
        <dbReference type="ARBA" id="ARBA00022840"/>
    </source>
</evidence>
<dbReference type="InterPro" id="IPR032675">
    <property type="entry name" value="LRR_dom_sf"/>
</dbReference>
<evidence type="ECO:0000259" key="9">
    <source>
        <dbReference type="Pfam" id="PF00931"/>
    </source>
</evidence>
<comment type="similarity">
    <text evidence="2">Belongs to the disease resistance NB-LRR family.</text>
</comment>
<dbReference type="GO" id="GO:0005524">
    <property type="term" value="F:ATP binding"/>
    <property type="evidence" value="ECO:0007669"/>
    <property type="project" value="UniProtKB-KW"/>
</dbReference>
<dbReference type="Proteomes" id="UP000030748">
    <property type="component" value="Unassembled WGS sequence"/>
</dbReference>
<accession>A0A022QAJ1</accession>
<evidence type="ECO:0000256" key="7">
    <source>
        <dbReference type="ARBA" id="ARBA00022821"/>
    </source>
</evidence>
<keyword evidence="7" id="KW-0611">Plant defense</keyword>
<comment type="function">
    <text evidence="1">Confers resistance to late blight (Phytophthora infestans) races carrying the avirulence gene Avr1. Resistance proteins guard the plant against pathogens that contain an appropriate avirulence protein via an indirect interaction with this avirulence protein. That triggers a defense system including the hypersensitive response, which restricts the pathogen growth.</text>
</comment>
<keyword evidence="6" id="KW-0547">Nucleotide-binding</keyword>
<dbReference type="Pfam" id="PF00931">
    <property type="entry name" value="NB-ARC"/>
    <property type="match status" value="1"/>
</dbReference>
<dbReference type="InterPro" id="IPR002182">
    <property type="entry name" value="NB-ARC"/>
</dbReference>
<protein>
    <recommendedName>
        <fullName evidence="9">NB-ARC domain-containing protein</fullName>
    </recommendedName>
</protein>
<keyword evidence="3" id="KW-0433">Leucine-rich repeat</keyword>
<keyword evidence="11" id="KW-1185">Reference proteome</keyword>
<sequence>MAYAAAISLKNTIERLSSSSHISIVTKYSRRNIKLLYKEVLSLLVVLEELDSNNNIIDRARVDALDGLIREAVYRFEDALDSHVSDQFISQSEGIDADKIHQLMLISVDLKDLKEDIDFFIHTVNEMMKAYTSELHDLLPVVEEEDEDEDVDGDADGSDDFFDSRTEFVENETMMVGLSDLFVEIKERLMDTSAESERVSLSLVGMAGIGKTALANKLYQDSSISSHFERCAFVTVGPEYVLEGVLVDILEQVHDEADEKMDVEGHDILDGLEMMTYTSLKERRYLIMLDDVWHPEIWDDLLSVFPDDNNGSRVLLTTRLLDIASSNWCEIRFLDKKESWDLLRHKVFGEMTCPHELEKPGKKIAENCEGLPLTIVTVAGILSKAERTTEYWNKVAEKQTSVFTEAYDQMFEVLYPSYNYLPQHLKASFLYVGVFPQNCEIRSSTLTNLWSAEGFPDAKSEFVDEKSYVFSEHYTTFLELTSKNVIMSHKESYNRIMKTCSLHSPFWYMCNKEARKNKFFYGVKSLEDSLAEGNMKNQRRLCIRNNVLFAIKDAYDSMESISTVRSLLCTGQYHQYPVPLCSGLRLLRVLDALSIRFYEFPVELLNLVQLAYLAVTFNGKVPPSISRLWNLKWLIINRHWSIISHGAPLQYMPIEIWNMQELKHLQVMGITLFPPTEGSLLPNLLTLLDVSPQSCTKDVLDRIPNLDKLGIRIELSVDDVEPALSCFDHISHLDELRSLKCVVLNPIFKPDIVAPPAPLSIFSSSLQKLNLSGLGYPWEEMRNISLLPNLRVLKLRCYAFRGPKWEVRGNGFRRLKFLLIEDTDLVHWTFRDNPCLYVLESISMKNCYKLEEIPLSFGRFLSKIEFVDCNPKVVACAKMSKKYWDKRYYDTKPLDLDVHSSWDDKKLVS</sequence>
<name>A0A022QAJ1_ERYGU</name>
<evidence type="ECO:0000313" key="11">
    <source>
        <dbReference type="Proteomes" id="UP000030748"/>
    </source>
</evidence>
<evidence type="ECO:0000313" key="10">
    <source>
        <dbReference type="EMBL" id="EYU23535.1"/>
    </source>
</evidence>
<dbReference type="eggNOG" id="KOG4658">
    <property type="taxonomic scope" value="Eukaryota"/>
</dbReference>
<dbReference type="InterPro" id="IPR042197">
    <property type="entry name" value="Apaf_helical"/>
</dbReference>
<keyword evidence="5" id="KW-0677">Repeat</keyword>
<dbReference type="FunFam" id="3.40.50.300:FF:001091">
    <property type="entry name" value="Probable disease resistance protein At1g61300"/>
    <property type="match status" value="1"/>
</dbReference>
<dbReference type="InterPro" id="IPR036388">
    <property type="entry name" value="WH-like_DNA-bd_sf"/>
</dbReference>
<dbReference type="EMBL" id="KI632161">
    <property type="protein sequence ID" value="EYU23535.1"/>
    <property type="molecule type" value="Genomic_DNA"/>
</dbReference>
<proteinExistence type="inferred from homology"/>
<dbReference type="AlphaFoldDB" id="A0A022QAJ1"/>
<evidence type="ECO:0000256" key="4">
    <source>
        <dbReference type="ARBA" id="ARBA00022667"/>
    </source>
</evidence>
<dbReference type="PhylomeDB" id="A0A022QAJ1"/>
<dbReference type="GO" id="GO:0043531">
    <property type="term" value="F:ADP binding"/>
    <property type="evidence" value="ECO:0007669"/>
    <property type="project" value="InterPro"/>
</dbReference>
<dbReference type="PANTHER" id="PTHR23155:SF1152">
    <property type="entry name" value="AAA+ ATPASE DOMAIN-CONTAINING PROTEIN"/>
    <property type="match status" value="1"/>
</dbReference>
<evidence type="ECO:0000256" key="1">
    <source>
        <dbReference type="ARBA" id="ARBA00002074"/>
    </source>
</evidence>
<dbReference type="Gene3D" id="1.10.10.10">
    <property type="entry name" value="Winged helix-like DNA-binding domain superfamily/Winged helix DNA-binding domain"/>
    <property type="match status" value="1"/>
</dbReference>
<organism evidence="10 11">
    <name type="scientific">Erythranthe guttata</name>
    <name type="common">Yellow monkey flower</name>
    <name type="synonym">Mimulus guttatus</name>
    <dbReference type="NCBI Taxonomy" id="4155"/>
    <lineage>
        <taxon>Eukaryota</taxon>
        <taxon>Viridiplantae</taxon>
        <taxon>Streptophyta</taxon>
        <taxon>Embryophyta</taxon>
        <taxon>Tracheophyta</taxon>
        <taxon>Spermatophyta</taxon>
        <taxon>Magnoliopsida</taxon>
        <taxon>eudicotyledons</taxon>
        <taxon>Gunneridae</taxon>
        <taxon>Pentapetalae</taxon>
        <taxon>asterids</taxon>
        <taxon>lamiids</taxon>
        <taxon>Lamiales</taxon>
        <taxon>Phrymaceae</taxon>
        <taxon>Erythranthe</taxon>
    </lineage>
</organism>
<dbReference type="SUPFAM" id="SSF52540">
    <property type="entry name" value="P-loop containing nucleoside triphosphate hydrolases"/>
    <property type="match status" value="1"/>
</dbReference>
<dbReference type="PRINTS" id="PR00364">
    <property type="entry name" value="DISEASERSIST"/>
</dbReference>
<dbReference type="InterPro" id="IPR044974">
    <property type="entry name" value="Disease_R_plants"/>
</dbReference>
<dbReference type="PANTHER" id="PTHR23155">
    <property type="entry name" value="DISEASE RESISTANCE PROTEIN RP"/>
    <property type="match status" value="1"/>
</dbReference>
<dbReference type="GO" id="GO:0005737">
    <property type="term" value="C:cytoplasm"/>
    <property type="evidence" value="ECO:0007669"/>
    <property type="project" value="UniProtKB-SubCell"/>
</dbReference>
<dbReference type="Gene3D" id="3.40.50.300">
    <property type="entry name" value="P-loop containing nucleotide triphosphate hydrolases"/>
    <property type="match status" value="1"/>
</dbReference>
<feature type="domain" description="NB-ARC" evidence="9">
    <location>
        <begin position="184"/>
        <end position="349"/>
    </location>
</feature>
<keyword evidence="8" id="KW-0067">ATP-binding</keyword>
<gene>
    <name evidence="10" type="ORF">MIMGU_mgv1a024600mg</name>
</gene>
<evidence type="ECO:0000256" key="2">
    <source>
        <dbReference type="ARBA" id="ARBA00008894"/>
    </source>
</evidence>
<dbReference type="Gene3D" id="1.20.5.4130">
    <property type="match status" value="1"/>
</dbReference>
<reference evidence="10 11" key="1">
    <citation type="journal article" date="2013" name="Proc. Natl. Acad. Sci. U.S.A.">
        <title>Fine-scale variation in meiotic recombination in Mimulus inferred from population shotgun sequencing.</title>
        <authorList>
            <person name="Hellsten U."/>
            <person name="Wright K.M."/>
            <person name="Jenkins J."/>
            <person name="Shu S."/>
            <person name="Yuan Y."/>
            <person name="Wessler S.R."/>
            <person name="Schmutz J."/>
            <person name="Willis J.H."/>
            <person name="Rokhsar D.S."/>
        </authorList>
    </citation>
    <scope>NUCLEOTIDE SEQUENCE [LARGE SCALE GENOMIC DNA]</scope>
    <source>
        <strain evidence="11">cv. DUN x IM62</strain>
    </source>
</reference>
<dbReference type="SUPFAM" id="SSF52058">
    <property type="entry name" value="L domain-like"/>
    <property type="match status" value="1"/>
</dbReference>
<evidence type="ECO:0000256" key="5">
    <source>
        <dbReference type="ARBA" id="ARBA00022737"/>
    </source>
</evidence>
<dbReference type="GO" id="GO:0009626">
    <property type="term" value="P:plant-type hypersensitive response"/>
    <property type="evidence" value="ECO:0007669"/>
    <property type="project" value="UniProtKB-KW"/>
</dbReference>
<evidence type="ECO:0000256" key="3">
    <source>
        <dbReference type="ARBA" id="ARBA00022614"/>
    </source>
</evidence>
<evidence type="ECO:0000256" key="6">
    <source>
        <dbReference type="ARBA" id="ARBA00022741"/>
    </source>
</evidence>